<gene>
    <name evidence="1" type="ORF">CR513_04714</name>
</gene>
<dbReference type="AlphaFoldDB" id="A0A371I6T6"/>
<accession>A0A371I6T6</accession>
<sequence length="101" mass="11635">MTKFDHPTCVTKLLAAGIIYSILDSQWVSLVQVVPKKFGMIVMKNQHGELVPMRIQNSWRVCINYRRLNQVTHKDQSFAFHTPSPGKTSRKIPLLFPGWIL</sequence>
<dbReference type="Gene3D" id="3.10.10.10">
    <property type="entry name" value="HIV Type 1 Reverse Transcriptase, subunit A, domain 1"/>
    <property type="match status" value="1"/>
</dbReference>
<dbReference type="EMBL" id="QJKJ01000791">
    <property type="protein sequence ID" value="RDY10738.1"/>
    <property type="molecule type" value="Genomic_DNA"/>
</dbReference>
<evidence type="ECO:0000313" key="1">
    <source>
        <dbReference type="EMBL" id="RDY10738.1"/>
    </source>
</evidence>
<dbReference type="InterPro" id="IPR043502">
    <property type="entry name" value="DNA/RNA_pol_sf"/>
</dbReference>
<keyword evidence="2" id="KW-1185">Reference proteome</keyword>
<dbReference type="OrthoDB" id="1738562at2759"/>
<protein>
    <submittedName>
        <fullName evidence="1">Uncharacterized protein</fullName>
    </submittedName>
</protein>
<proteinExistence type="predicted"/>
<evidence type="ECO:0000313" key="2">
    <source>
        <dbReference type="Proteomes" id="UP000257109"/>
    </source>
</evidence>
<feature type="non-terminal residue" evidence="1">
    <location>
        <position position="1"/>
    </location>
</feature>
<dbReference type="Proteomes" id="UP000257109">
    <property type="component" value="Unassembled WGS sequence"/>
</dbReference>
<organism evidence="1 2">
    <name type="scientific">Mucuna pruriens</name>
    <name type="common">Velvet bean</name>
    <name type="synonym">Dolichos pruriens</name>
    <dbReference type="NCBI Taxonomy" id="157652"/>
    <lineage>
        <taxon>Eukaryota</taxon>
        <taxon>Viridiplantae</taxon>
        <taxon>Streptophyta</taxon>
        <taxon>Embryophyta</taxon>
        <taxon>Tracheophyta</taxon>
        <taxon>Spermatophyta</taxon>
        <taxon>Magnoliopsida</taxon>
        <taxon>eudicotyledons</taxon>
        <taxon>Gunneridae</taxon>
        <taxon>Pentapetalae</taxon>
        <taxon>rosids</taxon>
        <taxon>fabids</taxon>
        <taxon>Fabales</taxon>
        <taxon>Fabaceae</taxon>
        <taxon>Papilionoideae</taxon>
        <taxon>50 kb inversion clade</taxon>
        <taxon>NPAAA clade</taxon>
        <taxon>indigoferoid/millettioid clade</taxon>
        <taxon>Phaseoleae</taxon>
        <taxon>Mucuna</taxon>
    </lineage>
</organism>
<name>A0A371I6T6_MUCPR</name>
<comment type="caution">
    <text evidence="1">The sequence shown here is derived from an EMBL/GenBank/DDBJ whole genome shotgun (WGS) entry which is preliminary data.</text>
</comment>
<dbReference type="SUPFAM" id="SSF56672">
    <property type="entry name" value="DNA/RNA polymerases"/>
    <property type="match status" value="1"/>
</dbReference>
<reference evidence="1" key="1">
    <citation type="submission" date="2018-05" db="EMBL/GenBank/DDBJ databases">
        <title>Draft genome of Mucuna pruriens seed.</title>
        <authorList>
            <person name="Nnadi N.E."/>
            <person name="Vos R."/>
            <person name="Hasami M.H."/>
            <person name="Devisetty U.K."/>
            <person name="Aguiy J.C."/>
        </authorList>
    </citation>
    <scope>NUCLEOTIDE SEQUENCE [LARGE SCALE GENOMIC DNA]</scope>
    <source>
        <strain evidence="1">JCA_2017</strain>
    </source>
</reference>